<protein>
    <recommendedName>
        <fullName evidence="2">Rabaptin GTPase-Rab5 binding domain-containing protein</fullName>
    </recommendedName>
</protein>
<sequence length="668" mass="76765">MFARHQRKVTGLGEVTMCHSLRGDMPLLLQESTRAWNQPCPILLIALRDLVTRPLCRVCRKDPTLEGPTQAHPHKINDCWVRQASLPNTMSELRVLGIGRYRQELDGTKSSKLYINKHLQDELIFIKNQICSLKVDFAQLSVWERFLTLITQKEKVGILESKESEMEGERRGRVESDARLRETESKQIESNVKSQQIIAALKTQCSEQTQVRTRLDAEVIELKGRVSALQHDLDTSEAVQRDFVRLSQSLQVQLEKIRQSESEMVKITNSEGSQESRDCRQKLKILRRPKDHLPHKADISHYSKLPDEVMIGTCDCSDNGSSVSEKAQDPISDPLDDIELSKRGKLYKTLAALLPAKFMLRKRKCLCKDALKENAALPILKIPSSFYKYSWLDNPPSAYVDHHGAWLPNIVLPPDSVYIAPFFSVPPSQNHLVELDDPKWESFFKEKAHIRAELDPKIFDKYLHDVHEPEVITESHIRSGLLALGTAYVQVLLIKELIDSMTGMNKEIPSQESYDLLPYVVNELKESLVRCMFCTTSAHVRVKVTLRKKVLNKYEVNDERSIKTLINSPYNTTKLLPSSNATFLSNLRLNDILKEQNDNVNIKSWKIINFVSVQKKIRNLFSLKKENINTINETLNHKRKRKNRNSPDDESISKYRRICETNLNIKTQ</sequence>
<proteinExistence type="predicted"/>
<comment type="caution">
    <text evidence="3">The sequence shown here is derived from an EMBL/GenBank/DDBJ whole genome shotgun (WGS) entry which is preliminary data.</text>
</comment>
<evidence type="ECO:0000313" key="3">
    <source>
        <dbReference type="EMBL" id="CAL4062352.1"/>
    </source>
</evidence>
<feature type="non-terminal residue" evidence="3">
    <location>
        <position position="668"/>
    </location>
</feature>
<dbReference type="GO" id="GO:0005096">
    <property type="term" value="F:GTPase activator activity"/>
    <property type="evidence" value="ECO:0007669"/>
    <property type="project" value="InterPro"/>
</dbReference>
<dbReference type="PANTHER" id="PTHR31179">
    <property type="entry name" value="RAB GTPASE-BINDING EFFECTOR PROTEIN"/>
    <property type="match status" value="1"/>
</dbReference>
<feature type="domain" description="Rabaptin GTPase-Rab5 binding" evidence="2">
    <location>
        <begin position="44"/>
        <end position="261"/>
    </location>
</feature>
<dbReference type="PANTHER" id="PTHR31179:SF7">
    <property type="entry name" value="FYVE-TYPE DOMAIN-CONTAINING PROTEIN"/>
    <property type="match status" value="1"/>
</dbReference>
<dbReference type="SUPFAM" id="SSF103652">
    <property type="entry name" value="G protein-binding domain"/>
    <property type="match status" value="1"/>
</dbReference>
<organism evidence="3 4">
    <name type="scientific">Meganyctiphanes norvegica</name>
    <name type="common">Northern krill</name>
    <name type="synonym">Thysanopoda norvegica</name>
    <dbReference type="NCBI Taxonomy" id="48144"/>
    <lineage>
        <taxon>Eukaryota</taxon>
        <taxon>Metazoa</taxon>
        <taxon>Ecdysozoa</taxon>
        <taxon>Arthropoda</taxon>
        <taxon>Crustacea</taxon>
        <taxon>Multicrustacea</taxon>
        <taxon>Malacostraca</taxon>
        <taxon>Eumalacostraca</taxon>
        <taxon>Eucarida</taxon>
        <taxon>Euphausiacea</taxon>
        <taxon>Euphausiidae</taxon>
        <taxon>Meganyctiphanes</taxon>
    </lineage>
</organism>
<evidence type="ECO:0000256" key="1">
    <source>
        <dbReference type="SAM" id="MobiDB-lite"/>
    </source>
</evidence>
<dbReference type="Proteomes" id="UP001497623">
    <property type="component" value="Unassembled WGS sequence"/>
</dbReference>
<dbReference type="InterPro" id="IPR015390">
    <property type="entry name" value="Rabaptin_Rab5-bd_dom"/>
</dbReference>
<gene>
    <name evidence="3" type="ORF">MNOR_LOCUS2651</name>
</gene>
<evidence type="ECO:0000259" key="2">
    <source>
        <dbReference type="Pfam" id="PF09311"/>
    </source>
</evidence>
<feature type="region of interest" description="Disordered" evidence="1">
    <location>
        <begin position="164"/>
        <end position="186"/>
    </location>
</feature>
<name>A0AAV2PR80_MEGNR</name>
<accession>A0AAV2PR80</accession>
<reference evidence="3 4" key="1">
    <citation type="submission" date="2024-05" db="EMBL/GenBank/DDBJ databases">
        <authorList>
            <person name="Wallberg A."/>
        </authorList>
    </citation>
    <scope>NUCLEOTIDE SEQUENCE [LARGE SCALE GENOMIC DNA]</scope>
</reference>
<dbReference type="Pfam" id="PF09311">
    <property type="entry name" value="Rab5-bind"/>
    <property type="match status" value="1"/>
</dbReference>
<dbReference type="AlphaFoldDB" id="A0AAV2PR80"/>
<keyword evidence="4" id="KW-1185">Reference proteome</keyword>
<dbReference type="GO" id="GO:0006897">
    <property type="term" value="P:endocytosis"/>
    <property type="evidence" value="ECO:0007669"/>
    <property type="project" value="InterPro"/>
</dbReference>
<dbReference type="Gene3D" id="1.20.5.730">
    <property type="entry name" value="Single helix bin"/>
    <property type="match status" value="1"/>
</dbReference>
<evidence type="ECO:0000313" key="4">
    <source>
        <dbReference type="Proteomes" id="UP001497623"/>
    </source>
</evidence>
<dbReference type="EMBL" id="CAXKWB010000831">
    <property type="protein sequence ID" value="CAL4062352.1"/>
    <property type="molecule type" value="Genomic_DNA"/>
</dbReference>
<dbReference type="InterPro" id="IPR003914">
    <property type="entry name" value="Rabaptin"/>
</dbReference>